<dbReference type="EMBL" id="HG719740">
    <property type="protein sequence ID" value="CDJ58587.1"/>
    <property type="molecule type" value="Genomic_DNA"/>
</dbReference>
<dbReference type="RefSeq" id="XP_013335235.1">
    <property type="nucleotide sequence ID" value="XM_013479781.1"/>
</dbReference>
<dbReference type="VEuPathDB" id="ToxoDB:EMWEY_00016730"/>
<dbReference type="OMA" id="PLACHSE"/>
<feature type="compositionally biased region" description="Low complexity" evidence="1">
    <location>
        <begin position="300"/>
        <end position="313"/>
    </location>
</feature>
<dbReference type="OrthoDB" id="26491at2759"/>
<reference evidence="2" key="1">
    <citation type="submission" date="2013-10" db="EMBL/GenBank/DDBJ databases">
        <title>Genomic analysis of the causative agents of coccidiosis in chickens.</title>
        <authorList>
            <person name="Reid A.J."/>
            <person name="Blake D."/>
            <person name="Billington K."/>
            <person name="Browne H."/>
            <person name="Dunn M."/>
            <person name="Hung S."/>
            <person name="Kawahara F."/>
            <person name="Miranda-Saavedra D."/>
            <person name="Mourier T."/>
            <person name="Nagra H."/>
            <person name="Otto T.D."/>
            <person name="Rawlings N."/>
            <person name="Sanchez A."/>
            <person name="Sanders M."/>
            <person name="Subramaniam C."/>
            <person name="Tay Y."/>
            <person name="Dear P."/>
            <person name="Doerig C."/>
            <person name="Gruber A."/>
            <person name="Parkinson J."/>
            <person name="Shirley M."/>
            <person name="Wan K.L."/>
            <person name="Berriman M."/>
            <person name="Tomley F."/>
            <person name="Pain A."/>
        </authorList>
    </citation>
    <scope>NUCLEOTIDE SEQUENCE [LARGE SCALE GENOMIC DNA]</scope>
    <source>
        <strain evidence="2">Weybridge</strain>
    </source>
</reference>
<protein>
    <submittedName>
        <fullName evidence="2">Uncharacterized protein</fullName>
    </submittedName>
</protein>
<feature type="compositionally biased region" description="Basic and acidic residues" evidence="1">
    <location>
        <begin position="177"/>
        <end position="186"/>
    </location>
</feature>
<evidence type="ECO:0000313" key="2">
    <source>
        <dbReference type="EMBL" id="CDJ58587.1"/>
    </source>
</evidence>
<feature type="region of interest" description="Disordered" evidence="1">
    <location>
        <begin position="300"/>
        <end position="338"/>
    </location>
</feature>
<name>U6M304_EIMMA</name>
<dbReference type="AlphaFoldDB" id="U6M304"/>
<reference evidence="2" key="2">
    <citation type="submission" date="2013-10" db="EMBL/GenBank/DDBJ databases">
        <authorList>
            <person name="Aslett M."/>
        </authorList>
    </citation>
    <scope>NUCLEOTIDE SEQUENCE [LARGE SCALE GENOMIC DNA]</scope>
    <source>
        <strain evidence="2">Weybridge</strain>
    </source>
</reference>
<evidence type="ECO:0000313" key="3">
    <source>
        <dbReference type="Proteomes" id="UP000030763"/>
    </source>
</evidence>
<dbReference type="GeneID" id="25335659"/>
<proteinExistence type="predicted"/>
<organism evidence="2 3">
    <name type="scientific">Eimeria maxima</name>
    <name type="common">Coccidian parasite</name>
    <dbReference type="NCBI Taxonomy" id="5804"/>
    <lineage>
        <taxon>Eukaryota</taxon>
        <taxon>Sar</taxon>
        <taxon>Alveolata</taxon>
        <taxon>Apicomplexa</taxon>
        <taxon>Conoidasida</taxon>
        <taxon>Coccidia</taxon>
        <taxon>Eucoccidiorida</taxon>
        <taxon>Eimeriorina</taxon>
        <taxon>Eimeriidae</taxon>
        <taxon>Eimeria</taxon>
    </lineage>
</organism>
<keyword evidence="3" id="KW-1185">Reference proteome</keyword>
<dbReference type="Proteomes" id="UP000030763">
    <property type="component" value="Unassembled WGS sequence"/>
</dbReference>
<gene>
    <name evidence="2" type="ORF">EMWEY_00016730</name>
</gene>
<evidence type="ECO:0000256" key="1">
    <source>
        <dbReference type="SAM" id="MobiDB-lite"/>
    </source>
</evidence>
<feature type="compositionally biased region" description="Low complexity" evidence="1">
    <location>
        <begin position="328"/>
        <end position="338"/>
    </location>
</feature>
<accession>U6M304</accession>
<feature type="region of interest" description="Disordered" evidence="1">
    <location>
        <begin position="166"/>
        <end position="187"/>
    </location>
</feature>
<sequence>MVFEVSSGQGRSGCGPPCGREYVHEPQGLRPSNPARRSHPLACHSERFEARAQRKGNAKVHRVVFAKPSIRYATSYTSFLTGQSSDIDASCEEADERAIAIANGVLDPRTGAPRNTALSPAECALIRDFQEKAFWGLEAKQLRAEAASKIEETRKKMVGEVASKEMQETISSNAKGTETHKTERHTPKATGVTVRIATRAPAAVAAASPAAAAPTQRDEANYQAVGPPADVVNAFDAFVAPGTVSRSRKEQETAAVVASHENLKTAKRLLHSMKDQGFKLSGVAGAFSAATMAAAPAAATSEAAPEAAATPQAREPRCGDITGSANEAGGSTQQRQSSSSLLQFASTIKDLQAKVLLKGPPAVVGRREVVIKTRFAHRTKLISAAERSSPPFTSLNSAAATASTAAIPDTTEAAATTATAQPAAGAAAAEKGGTSETAAAEAAVEAPVDSVCLNNAVSDLPAVSRETGSWGVCTAEGPPLKRRSSAAFVKADDTEAITAFSSFVFVPGDKLLRPTIAKP</sequence>